<dbReference type="AlphaFoldDB" id="A0A7X5USH9"/>
<dbReference type="GO" id="GO:0016757">
    <property type="term" value="F:glycosyltransferase activity"/>
    <property type="evidence" value="ECO:0007669"/>
    <property type="project" value="InterPro"/>
</dbReference>
<dbReference type="PANTHER" id="PTHR12526">
    <property type="entry name" value="GLYCOSYLTRANSFERASE"/>
    <property type="match status" value="1"/>
</dbReference>
<sequence length="314" mass="34323">MRLLVWHVHGSWTSAFVRGGHTYLLPTVDTARPWGRGRCGRDWPDSAVEVPFEQVGGAGVDAVVLQRPEEIELAQRLLGKRIGSEVPAVYVEHNTPRDHAATSRHPLADRDDIPLVHVTHFNELMWDNGIAPTVVIGHGIVDPGYRYTGELPRAAVLINEPVRRGRIVGTDLLPAFAEVAPVDLYGMGLDDLSIRGVTPVGDLRQEELHTRMARDRVYVHTARWTSLGLSLLEAMHLGMPVVSLATTEAATSVPSEAGFVSTDVTELTSAVHTLLESPDLAAGMGKSGREHALARFGLDSFLREWDSLLGRLLP</sequence>
<evidence type="ECO:0000313" key="3">
    <source>
        <dbReference type="EMBL" id="NIJ13397.1"/>
    </source>
</evidence>
<name>A0A7X5USH9_9PSEU</name>
<dbReference type="RefSeq" id="WP_167173146.1">
    <property type="nucleotide sequence ID" value="NZ_JAAOYM010000001.1"/>
</dbReference>
<accession>A0A7X5USH9</accession>
<dbReference type="SUPFAM" id="SSF53756">
    <property type="entry name" value="UDP-Glycosyltransferase/glycogen phosphorylase"/>
    <property type="match status" value="1"/>
</dbReference>
<comment type="caution">
    <text evidence="3">The sequence shown here is derived from an EMBL/GenBank/DDBJ whole genome shotgun (WGS) entry which is preliminary data.</text>
</comment>
<dbReference type="Gene3D" id="3.40.50.2000">
    <property type="entry name" value="Glycogen Phosphorylase B"/>
    <property type="match status" value="1"/>
</dbReference>
<keyword evidence="4" id="KW-1185">Reference proteome</keyword>
<evidence type="ECO:0000313" key="4">
    <source>
        <dbReference type="Proteomes" id="UP000545493"/>
    </source>
</evidence>
<organism evidence="3 4">
    <name type="scientific">Saccharomonospora amisosensis</name>
    <dbReference type="NCBI Taxonomy" id="1128677"/>
    <lineage>
        <taxon>Bacteria</taxon>
        <taxon>Bacillati</taxon>
        <taxon>Actinomycetota</taxon>
        <taxon>Actinomycetes</taxon>
        <taxon>Pseudonocardiales</taxon>
        <taxon>Pseudonocardiaceae</taxon>
        <taxon>Saccharomonospora</taxon>
    </lineage>
</organism>
<keyword evidence="1" id="KW-0808">Transferase</keyword>
<gene>
    <name evidence="3" type="ORF">FHU38_003741</name>
</gene>
<dbReference type="InterPro" id="IPR001296">
    <property type="entry name" value="Glyco_trans_1"/>
</dbReference>
<dbReference type="Pfam" id="PF00534">
    <property type="entry name" value="Glycos_transf_1"/>
    <property type="match status" value="1"/>
</dbReference>
<proteinExistence type="predicted"/>
<dbReference type="EMBL" id="JAAOYM010000001">
    <property type="protein sequence ID" value="NIJ13397.1"/>
    <property type="molecule type" value="Genomic_DNA"/>
</dbReference>
<evidence type="ECO:0000259" key="2">
    <source>
        <dbReference type="Pfam" id="PF00534"/>
    </source>
</evidence>
<dbReference type="Proteomes" id="UP000545493">
    <property type="component" value="Unassembled WGS sequence"/>
</dbReference>
<evidence type="ECO:0000256" key="1">
    <source>
        <dbReference type="ARBA" id="ARBA00022679"/>
    </source>
</evidence>
<protein>
    <recommendedName>
        <fullName evidence="2">Glycosyl transferase family 1 domain-containing protein</fullName>
    </recommendedName>
</protein>
<reference evidence="3 4" key="1">
    <citation type="submission" date="2020-03" db="EMBL/GenBank/DDBJ databases">
        <title>Sequencing the genomes of 1000 actinobacteria strains.</title>
        <authorList>
            <person name="Klenk H.-P."/>
        </authorList>
    </citation>
    <scope>NUCLEOTIDE SEQUENCE [LARGE SCALE GENOMIC DNA]</scope>
    <source>
        <strain evidence="3 4">DSM 45685</strain>
    </source>
</reference>
<dbReference type="PANTHER" id="PTHR12526:SF627">
    <property type="entry name" value="D-RHAMNOSYLTRANSFERASE WBPZ"/>
    <property type="match status" value="1"/>
</dbReference>
<feature type="domain" description="Glycosyl transferase family 1" evidence="2">
    <location>
        <begin position="200"/>
        <end position="290"/>
    </location>
</feature>